<evidence type="ECO:0000313" key="2">
    <source>
        <dbReference type="Proteomes" id="UP001321475"/>
    </source>
</evidence>
<organism evidence="1 2">
    <name type="scientific">Paraoerskovia sediminicola</name>
    <dbReference type="NCBI Taxonomy" id="1138587"/>
    <lineage>
        <taxon>Bacteria</taxon>
        <taxon>Bacillati</taxon>
        <taxon>Actinomycetota</taxon>
        <taxon>Actinomycetes</taxon>
        <taxon>Micrococcales</taxon>
        <taxon>Cellulomonadaceae</taxon>
        <taxon>Paraoerskovia</taxon>
    </lineage>
</organism>
<sequence>MWWKNTSNDAVSKVCWGPDTLGLKVYDTQDREMLLDDNSGFIPGNECSDGLMTGQSGDWYQAYQGLKGAEASYAILQDYTGGDPVAVVFDDDTFLTYQD</sequence>
<reference evidence="2" key="1">
    <citation type="journal article" date="2019" name="Int. J. Syst. Evol. Microbiol.">
        <title>The Global Catalogue of Microorganisms (GCM) 10K type strain sequencing project: providing services to taxonomists for standard genome sequencing and annotation.</title>
        <authorList>
            <consortium name="The Broad Institute Genomics Platform"/>
            <consortium name="The Broad Institute Genome Sequencing Center for Infectious Disease"/>
            <person name="Wu L."/>
            <person name="Ma J."/>
        </authorList>
    </citation>
    <scope>NUCLEOTIDE SEQUENCE [LARGE SCALE GENOMIC DNA]</scope>
    <source>
        <strain evidence="2">NBRC 108565</strain>
    </source>
</reference>
<keyword evidence="2" id="KW-1185">Reference proteome</keyword>
<dbReference type="RefSeq" id="WP_286216940.1">
    <property type="nucleotide sequence ID" value="NZ_AP027729.1"/>
</dbReference>
<gene>
    <name evidence="1" type="ORF">GCM10025865_17560</name>
</gene>
<dbReference type="EMBL" id="AP027729">
    <property type="protein sequence ID" value="BDZ42457.1"/>
    <property type="molecule type" value="Genomic_DNA"/>
</dbReference>
<protein>
    <submittedName>
        <fullName evidence="1">Uncharacterized protein</fullName>
    </submittedName>
</protein>
<proteinExistence type="predicted"/>
<name>A0ABN6XBY4_9CELL</name>
<evidence type="ECO:0000313" key="1">
    <source>
        <dbReference type="EMBL" id="BDZ42457.1"/>
    </source>
</evidence>
<accession>A0ABN6XBY4</accession>
<dbReference type="Proteomes" id="UP001321475">
    <property type="component" value="Chromosome"/>
</dbReference>